<dbReference type="InterPro" id="IPR045184">
    <property type="entry name" value="SMU1"/>
</dbReference>
<evidence type="ECO:0000256" key="1">
    <source>
        <dbReference type="PROSITE-ProRule" id="PRU00221"/>
    </source>
</evidence>
<evidence type="ECO:0000313" key="3">
    <source>
        <dbReference type="EMBL" id="CAJ1374698.1"/>
    </source>
</evidence>
<keyword evidence="1" id="KW-0853">WD repeat</keyword>
<evidence type="ECO:0000256" key="2">
    <source>
        <dbReference type="SAM" id="Coils"/>
    </source>
</evidence>
<dbReference type="InterPro" id="IPR015943">
    <property type="entry name" value="WD40/YVTN_repeat-like_dom_sf"/>
</dbReference>
<evidence type="ECO:0000313" key="4">
    <source>
        <dbReference type="Proteomes" id="UP001178507"/>
    </source>
</evidence>
<gene>
    <name evidence="3" type="ORF">EVOR1521_LOCUS4184</name>
</gene>
<organism evidence="3 4">
    <name type="scientific">Effrenium voratum</name>
    <dbReference type="NCBI Taxonomy" id="2562239"/>
    <lineage>
        <taxon>Eukaryota</taxon>
        <taxon>Sar</taxon>
        <taxon>Alveolata</taxon>
        <taxon>Dinophyceae</taxon>
        <taxon>Suessiales</taxon>
        <taxon>Symbiodiniaceae</taxon>
        <taxon>Effrenium</taxon>
    </lineage>
</organism>
<protein>
    <submittedName>
        <fullName evidence="3">Uncharacterized protein</fullName>
    </submittedName>
</protein>
<dbReference type="Proteomes" id="UP001178507">
    <property type="component" value="Unassembled WGS sequence"/>
</dbReference>
<comment type="caution">
    <text evidence="3">The sequence shown here is derived from an EMBL/GenBank/DDBJ whole genome shotgun (WGS) entry which is preliminary data.</text>
</comment>
<accession>A0AA36MP16</accession>
<keyword evidence="4" id="KW-1185">Reference proteome</keyword>
<feature type="repeat" description="WD" evidence="1">
    <location>
        <begin position="1015"/>
        <end position="1056"/>
    </location>
</feature>
<dbReference type="Pfam" id="PF00400">
    <property type="entry name" value="WD40"/>
    <property type="match status" value="4"/>
</dbReference>
<dbReference type="PROSITE" id="PS50294">
    <property type="entry name" value="WD_REPEATS_REGION"/>
    <property type="match status" value="3"/>
</dbReference>
<name>A0AA36MP16_9DINO</name>
<reference evidence="3" key="1">
    <citation type="submission" date="2023-08" db="EMBL/GenBank/DDBJ databases">
        <authorList>
            <person name="Chen Y."/>
            <person name="Shah S."/>
            <person name="Dougan E. K."/>
            <person name="Thang M."/>
            <person name="Chan C."/>
        </authorList>
    </citation>
    <scope>NUCLEOTIDE SEQUENCE</scope>
</reference>
<dbReference type="EMBL" id="CAUJNA010000270">
    <property type="protein sequence ID" value="CAJ1374698.1"/>
    <property type="molecule type" value="Genomic_DNA"/>
</dbReference>
<feature type="repeat" description="WD" evidence="1">
    <location>
        <begin position="932"/>
        <end position="963"/>
    </location>
</feature>
<proteinExistence type="predicted"/>
<dbReference type="CDD" id="cd00200">
    <property type="entry name" value="WD40"/>
    <property type="match status" value="1"/>
</dbReference>
<dbReference type="SUPFAM" id="SSF50978">
    <property type="entry name" value="WD40 repeat-like"/>
    <property type="match status" value="1"/>
</dbReference>
<dbReference type="PANTHER" id="PTHR22848">
    <property type="entry name" value="WD40 REPEAT PROTEIN"/>
    <property type="match status" value="1"/>
</dbReference>
<dbReference type="SMART" id="SM00320">
    <property type="entry name" value="WD40"/>
    <property type="match status" value="6"/>
</dbReference>
<dbReference type="Gene3D" id="2.130.10.10">
    <property type="entry name" value="YVTN repeat-like/Quinoprotein amine dehydrogenase"/>
    <property type="match status" value="1"/>
</dbReference>
<sequence length="1234" mass="131389">MFMSIQLRKPALVAAGKKQQLSHELEAVLVHREVTGTGYFANVIVPMEVRAEPGLDLLAPLLNEADLPSKVGETQPVLVSGTLPLQLSHVFAGASFQHFWGEITTSCNSSQVGARILLRNATMATSKPLLNRILRLLQYTPSTLPVTPPEETWLMQPCPRGSSCSLPVAVDLAPALTEAQAALQANESKLEAAKQAMDQSLLALTSNSTYVSNAAYNTAVLNRQALQEAEKAVEAAKAEVQLLQSQLAAASAGAWDAKAPPPTPATTTAAASIATTTTTAAGAASTTAQGSTTTGAATAATGASSTTGKVALFASASQSATAGCSDGTASPLEVDLSKSAEHVDARTAGASEALLFWRLSATSGGLLPTNAAAVEGAAKAPLVRVANLGDRLRVSPLEEGQPLLVLLLRGRELPISFADISVPGEHVVAGTGARPAAEIQLVHLPGQAEEAVAVALQLEEGEENAWLRLGALPRPGDVAEAHSADPMAMHPALRRGVAGRFFRYLGRLSRGFPLAGRGGVGSRRCAHVRWQVLEERGQAAPAQLSALRRLLRAPSAEAAEAYAEPSALSSAILLAGKRKVSLASVQSHTHTVRADSLAPGHAADADYPANPSSPLLRSLLRRKSLAPCLCEVTMRLLLAYKGDKNYGKNWTLGTLGTLQRVPEAAPGAPGAAGRSGFQVVLPFAKSQMKLTGNRTLQCLQEESRVALNAVDSLDALLSDINKGGALRAGACFGPQARGGWHENLFQGAMGTIHMSFDAWGVGSEMSSQWDSVLQAVSYLSLPANVLQDLYSQVVLELAELKELETAQHLLKETAPMSSLKQANPERYLRIEALIKRKQFDAQEAYEGLTKEKIRTNLAQSVSKHVQVAPPSRLLALVGQAMKWQQHVGLLPKNARIDVFRGVAKDSEVEPEMCPTMVARTVKFGEKSHPECVAFSPDGQFCVSGSVDGFVEVWDYQTGTLRKDLTYQDEGSFMMHEKAVIAVAFNKDSELLATGSQDGQVKVWRIVTGQCARRYEKAHNQGVTCITWSKDSTQLLTGSFDFTARVHGIKSGKTLKEFRGHKSYVNSASFSKDNSRVITGSSDSHVIVFDAKTSEILNTLTPPPPAHCSSIMDYAVNSVIVAPKLPGYSEHEDLIFVCTRTNTILLMNLAGQVLKSFCSGKRDKGDFVAMTISPKGEWLHAVAEDNTLYCFSVASGGLEQTLKVADKEVIGIVHHPSRNVIAGFSGDGTMSFMRA</sequence>
<dbReference type="GO" id="GO:0000398">
    <property type="term" value="P:mRNA splicing, via spliceosome"/>
    <property type="evidence" value="ECO:0007669"/>
    <property type="project" value="InterPro"/>
</dbReference>
<feature type="repeat" description="WD" evidence="1">
    <location>
        <begin position="1057"/>
        <end position="1098"/>
    </location>
</feature>
<dbReference type="PROSITE" id="PS50082">
    <property type="entry name" value="WD_REPEATS_2"/>
    <property type="match status" value="4"/>
</dbReference>
<feature type="coiled-coil region" evidence="2">
    <location>
        <begin position="176"/>
        <end position="253"/>
    </location>
</feature>
<dbReference type="InterPro" id="IPR001680">
    <property type="entry name" value="WD40_rpt"/>
</dbReference>
<feature type="repeat" description="WD" evidence="1">
    <location>
        <begin position="972"/>
        <end position="1013"/>
    </location>
</feature>
<dbReference type="InterPro" id="IPR036322">
    <property type="entry name" value="WD40_repeat_dom_sf"/>
</dbReference>
<dbReference type="AlphaFoldDB" id="A0AA36MP16"/>
<keyword evidence="2" id="KW-0175">Coiled coil</keyword>